<gene>
    <name evidence="3" type="primary">rpiB</name>
    <name evidence="3" type="ORF">HJ583_006050</name>
</gene>
<accession>A0ABX2IEL8</accession>
<dbReference type="Proteomes" id="UP000778523">
    <property type="component" value="Unassembled WGS sequence"/>
</dbReference>
<reference evidence="3 4" key="1">
    <citation type="submission" date="2020-06" db="EMBL/GenBank/DDBJ databases">
        <title>Draft genome of Uliginosibacterium sp. IMCC34675.</title>
        <authorList>
            <person name="Song J."/>
        </authorList>
    </citation>
    <scope>NUCLEOTIDE SEQUENCE [LARGE SCALE GENOMIC DNA]</scope>
    <source>
        <strain evidence="3 4">IMCC34675</strain>
    </source>
</reference>
<comment type="caution">
    <text evidence="3">The sequence shown here is derived from an EMBL/GenBank/DDBJ whole genome shotgun (WGS) entry which is preliminary data.</text>
</comment>
<dbReference type="NCBIfam" id="TIGR00689">
    <property type="entry name" value="rpiB_lacA_lacB"/>
    <property type="match status" value="1"/>
</dbReference>
<name>A0ABX2IEL8_9RHOO</name>
<dbReference type="EMBL" id="JABCSC020000001">
    <property type="protein sequence ID" value="NSL54577.1"/>
    <property type="molecule type" value="Genomic_DNA"/>
</dbReference>
<dbReference type="InterPro" id="IPR004785">
    <property type="entry name" value="RpiB"/>
</dbReference>
<proteinExistence type="inferred from homology"/>
<dbReference type="PANTHER" id="PTHR30345:SF0">
    <property type="entry name" value="DNA DAMAGE-REPAIR_TOLERATION PROTEIN DRT102"/>
    <property type="match status" value="1"/>
</dbReference>
<dbReference type="SUPFAM" id="SSF89623">
    <property type="entry name" value="Ribose/Galactose isomerase RpiB/AlsB"/>
    <property type="match status" value="1"/>
</dbReference>
<dbReference type="EC" id="5.3.1.6" evidence="3"/>
<evidence type="ECO:0000313" key="4">
    <source>
        <dbReference type="Proteomes" id="UP000778523"/>
    </source>
</evidence>
<evidence type="ECO:0000256" key="2">
    <source>
        <dbReference type="ARBA" id="ARBA00023235"/>
    </source>
</evidence>
<dbReference type="Pfam" id="PF02502">
    <property type="entry name" value="LacAB_rpiB"/>
    <property type="match status" value="1"/>
</dbReference>
<dbReference type="PANTHER" id="PTHR30345">
    <property type="entry name" value="RIBOSE-5-PHOSPHATE ISOMERASE B"/>
    <property type="match status" value="1"/>
</dbReference>
<dbReference type="InterPro" id="IPR003500">
    <property type="entry name" value="RpiB_LacA_LacB"/>
</dbReference>
<evidence type="ECO:0000313" key="3">
    <source>
        <dbReference type="EMBL" id="NSL54577.1"/>
    </source>
</evidence>
<dbReference type="NCBIfam" id="TIGR01120">
    <property type="entry name" value="rpiB"/>
    <property type="match status" value="1"/>
</dbReference>
<sequence>MTNRLGIASDHAGLELKKVLVAELEKRNLSVREFGTTTNDSCDYPDFAHAVGKAIENGEIDQAILVCGTGVGMSIAANRHPAVRAVVCSEPLSARMSRQHNDANILCLGARVIGAGTAIDILEAFLEAAFEGGRHASRVAKINLA</sequence>
<dbReference type="NCBIfam" id="NF004051">
    <property type="entry name" value="PRK05571.1"/>
    <property type="match status" value="1"/>
</dbReference>
<dbReference type="Gene3D" id="3.40.1400.10">
    <property type="entry name" value="Sugar-phosphate isomerase, RpiB/LacA/LacB"/>
    <property type="match status" value="1"/>
</dbReference>
<protein>
    <submittedName>
        <fullName evidence="3">Ribose 5-phosphate isomerase B</fullName>
        <ecNumber evidence="3">5.3.1.6</ecNumber>
    </submittedName>
</protein>
<evidence type="ECO:0000256" key="1">
    <source>
        <dbReference type="ARBA" id="ARBA00008754"/>
    </source>
</evidence>
<comment type="similarity">
    <text evidence="1">Belongs to the LacAB/RpiB family.</text>
</comment>
<dbReference type="InterPro" id="IPR036569">
    <property type="entry name" value="RpiB_LacA_LacB_sf"/>
</dbReference>
<keyword evidence="2 3" id="KW-0413">Isomerase</keyword>
<keyword evidence="4" id="KW-1185">Reference proteome</keyword>
<dbReference type="RefSeq" id="WP_170021056.1">
    <property type="nucleotide sequence ID" value="NZ_JABCSC020000001.1"/>
</dbReference>
<organism evidence="3 4">
    <name type="scientific">Uliginosibacterium aquaticum</name>
    <dbReference type="NCBI Taxonomy" id="2731212"/>
    <lineage>
        <taxon>Bacteria</taxon>
        <taxon>Pseudomonadati</taxon>
        <taxon>Pseudomonadota</taxon>
        <taxon>Betaproteobacteria</taxon>
        <taxon>Rhodocyclales</taxon>
        <taxon>Zoogloeaceae</taxon>
        <taxon>Uliginosibacterium</taxon>
    </lineage>
</organism>
<dbReference type="PIRSF" id="PIRSF005384">
    <property type="entry name" value="RpiB_LacA_B"/>
    <property type="match status" value="1"/>
</dbReference>
<dbReference type="GO" id="GO:0004751">
    <property type="term" value="F:ribose-5-phosphate isomerase activity"/>
    <property type="evidence" value="ECO:0007669"/>
    <property type="project" value="UniProtKB-EC"/>
</dbReference>